<protein>
    <submittedName>
        <fullName evidence="2">Uncharacterized protein</fullName>
    </submittedName>
</protein>
<dbReference type="EMBL" id="OZ035840">
    <property type="protein sequence ID" value="CAL1589246.1"/>
    <property type="molecule type" value="Genomic_DNA"/>
</dbReference>
<dbReference type="GO" id="GO:0004029">
    <property type="term" value="F:aldehyde dehydrogenase (NAD+) activity"/>
    <property type="evidence" value="ECO:0007669"/>
    <property type="project" value="TreeGrafter"/>
</dbReference>
<dbReference type="Gene3D" id="3.40.605.10">
    <property type="entry name" value="Aldehyde Dehydrogenase, Chain A, domain 1"/>
    <property type="match status" value="1"/>
</dbReference>
<dbReference type="PANTHER" id="PTHR43570">
    <property type="entry name" value="ALDEHYDE DEHYDROGENASE"/>
    <property type="match status" value="1"/>
</dbReference>
<organism evidence="2 3">
    <name type="scientific">Knipowitschia caucasica</name>
    <name type="common">Caucasian dwarf goby</name>
    <name type="synonym">Pomatoschistus caucasicus</name>
    <dbReference type="NCBI Taxonomy" id="637954"/>
    <lineage>
        <taxon>Eukaryota</taxon>
        <taxon>Metazoa</taxon>
        <taxon>Chordata</taxon>
        <taxon>Craniata</taxon>
        <taxon>Vertebrata</taxon>
        <taxon>Euteleostomi</taxon>
        <taxon>Actinopterygii</taxon>
        <taxon>Neopterygii</taxon>
        <taxon>Teleostei</taxon>
        <taxon>Neoteleostei</taxon>
        <taxon>Acanthomorphata</taxon>
        <taxon>Gobiaria</taxon>
        <taxon>Gobiiformes</taxon>
        <taxon>Gobioidei</taxon>
        <taxon>Gobiidae</taxon>
        <taxon>Gobiinae</taxon>
        <taxon>Knipowitschia</taxon>
    </lineage>
</organism>
<proteinExistence type="predicted"/>
<dbReference type="InterPro" id="IPR012394">
    <property type="entry name" value="Aldehyde_DH_NAD(P)"/>
</dbReference>
<evidence type="ECO:0000256" key="1">
    <source>
        <dbReference type="ARBA" id="ARBA00023002"/>
    </source>
</evidence>
<dbReference type="GO" id="GO:0006081">
    <property type="term" value="P:aldehyde metabolic process"/>
    <property type="evidence" value="ECO:0007669"/>
    <property type="project" value="InterPro"/>
</dbReference>
<dbReference type="InterPro" id="IPR016161">
    <property type="entry name" value="Ald_DH/histidinol_DH"/>
</dbReference>
<evidence type="ECO:0000313" key="3">
    <source>
        <dbReference type="Proteomes" id="UP001497482"/>
    </source>
</evidence>
<dbReference type="PANTHER" id="PTHR43570:SF2">
    <property type="entry name" value="ALDEHYDE DEHYDROGENASE FAMILY 3 MEMBER B1"/>
    <property type="match status" value="1"/>
</dbReference>
<keyword evidence="3" id="KW-1185">Reference proteome</keyword>
<accession>A0AAV2KH73</accession>
<dbReference type="GO" id="GO:0005737">
    <property type="term" value="C:cytoplasm"/>
    <property type="evidence" value="ECO:0007669"/>
    <property type="project" value="TreeGrafter"/>
</dbReference>
<dbReference type="Proteomes" id="UP001497482">
    <property type="component" value="Chromosome 18"/>
</dbReference>
<name>A0AAV2KH73_KNICA</name>
<keyword evidence="1" id="KW-0560">Oxidoreductase</keyword>
<sequence length="105" mass="12083">MESQVEMLQRLRASFSSRVTVPESFRRSQLLQLQSLLQENEQLLLDALHKDLAKPKFEAVLSELAIVANELIFALSNLRSWLQLEHVTRTMVQHTINTINTINTP</sequence>
<dbReference type="AlphaFoldDB" id="A0AAV2KH73"/>
<evidence type="ECO:0000313" key="2">
    <source>
        <dbReference type="EMBL" id="CAL1589246.1"/>
    </source>
</evidence>
<reference evidence="2 3" key="1">
    <citation type="submission" date="2024-04" db="EMBL/GenBank/DDBJ databases">
        <authorList>
            <person name="Waldvogel A.-M."/>
            <person name="Schoenle A."/>
        </authorList>
    </citation>
    <scope>NUCLEOTIDE SEQUENCE [LARGE SCALE GENOMIC DNA]</scope>
</reference>
<dbReference type="SUPFAM" id="SSF53720">
    <property type="entry name" value="ALDH-like"/>
    <property type="match status" value="1"/>
</dbReference>
<gene>
    <name evidence="2" type="ORF">KC01_LOCUS18889</name>
</gene>
<dbReference type="GO" id="GO:0004028">
    <property type="term" value="F:3-chloroallyl aldehyde dehydrogenase activity"/>
    <property type="evidence" value="ECO:0007669"/>
    <property type="project" value="TreeGrafter"/>
</dbReference>
<dbReference type="InterPro" id="IPR016162">
    <property type="entry name" value="Ald_DH_N"/>
</dbReference>